<dbReference type="Proteomes" id="UP000264492">
    <property type="component" value="Unassembled WGS sequence"/>
</dbReference>
<dbReference type="SUPFAM" id="SSF53474">
    <property type="entry name" value="alpha/beta-Hydrolases"/>
    <property type="match status" value="1"/>
</dbReference>
<dbReference type="EMBL" id="QTSU01000001">
    <property type="protein sequence ID" value="RDZ28477.1"/>
    <property type="molecule type" value="Genomic_DNA"/>
</dbReference>
<dbReference type="OrthoDB" id="9798884at2"/>
<reference evidence="2 3" key="1">
    <citation type="submission" date="2018-08" db="EMBL/GenBank/DDBJ databases">
        <title>Lysobacter sp. zong2l5, whole genome shotgun sequence.</title>
        <authorList>
            <person name="Zhang X."/>
            <person name="Feng G."/>
            <person name="Zhu H."/>
        </authorList>
    </citation>
    <scope>NUCLEOTIDE SEQUENCE [LARGE SCALE GENOMIC DNA]</scope>
    <source>
        <strain evidence="3">zong2l5</strain>
    </source>
</reference>
<accession>A0A371K3Q7</accession>
<dbReference type="RefSeq" id="WP_115857916.1">
    <property type="nucleotide sequence ID" value="NZ_QTSU01000001.1"/>
</dbReference>
<proteinExistence type="predicted"/>
<evidence type="ECO:0000313" key="3">
    <source>
        <dbReference type="Proteomes" id="UP000264492"/>
    </source>
</evidence>
<name>A0A371K3Q7_9GAMM</name>
<dbReference type="PANTHER" id="PTHR12277">
    <property type="entry name" value="ALPHA/BETA HYDROLASE DOMAIN-CONTAINING PROTEIN"/>
    <property type="match status" value="1"/>
</dbReference>
<evidence type="ECO:0000259" key="1">
    <source>
        <dbReference type="Pfam" id="PF00561"/>
    </source>
</evidence>
<sequence length="278" mass="30424">MAKILSRAAWLAVFGVPALVYGGICSYLYAKQRDLIYFGQQTRLSADATDFVLQREGLRLRGWAVQPQAPRPILYFGGNAERIELRREQLQRLFPDRSIYLLAYRGYGASDGTPSEAALFGDALAFYDHVRERHPGQPIDVIGCSLGSGVASHVASQRPVARLALITPFDSLAAVAQSHYPLLPVGWMVQDRFDSVRWLARYQGEVLVLRAGRDQVVPPSHTDRLLTAFAKPPRVVALADADHGSIGAAPEFEQALRTFLGGDDAAPPAKASAVLSQR</sequence>
<comment type="caution">
    <text evidence="2">The sequence shown here is derived from an EMBL/GenBank/DDBJ whole genome shotgun (WGS) entry which is preliminary data.</text>
</comment>
<organism evidence="2 3">
    <name type="scientific">Lysobacter silvisoli</name>
    <dbReference type="NCBI Taxonomy" id="2293254"/>
    <lineage>
        <taxon>Bacteria</taxon>
        <taxon>Pseudomonadati</taxon>
        <taxon>Pseudomonadota</taxon>
        <taxon>Gammaproteobacteria</taxon>
        <taxon>Lysobacterales</taxon>
        <taxon>Lysobacteraceae</taxon>
        <taxon>Lysobacter</taxon>
    </lineage>
</organism>
<keyword evidence="3" id="KW-1185">Reference proteome</keyword>
<gene>
    <name evidence="2" type="ORF">DX914_04920</name>
</gene>
<dbReference type="Gene3D" id="3.40.50.1820">
    <property type="entry name" value="alpha/beta hydrolase"/>
    <property type="match status" value="1"/>
</dbReference>
<evidence type="ECO:0000313" key="2">
    <source>
        <dbReference type="EMBL" id="RDZ28477.1"/>
    </source>
</evidence>
<keyword evidence="2" id="KW-0378">Hydrolase</keyword>
<dbReference type="InterPro" id="IPR029058">
    <property type="entry name" value="AB_hydrolase_fold"/>
</dbReference>
<protein>
    <submittedName>
        <fullName evidence="2">Alpha/beta hydrolase</fullName>
    </submittedName>
</protein>
<dbReference type="GO" id="GO:0016787">
    <property type="term" value="F:hydrolase activity"/>
    <property type="evidence" value="ECO:0007669"/>
    <property type="project" value="UniProtKB-KW"/>
</dbReference>
<feature type="domain" description="AB hydrolase-1" evidence="1">
    <location>
        <begin position="72"/>
        <end position="168"/>
    </location>
</feature>
<dbReference type="AlphaFoldDB" id="A0A371K3Q7"/>
<dbReference type="InterPro" id="IPR000073">
    <property type="entry name" value="AB_hydrolase_1"/>
</dbReference>
<dbReference type="Pfam" id="PF00561">
    <property type="entry name" value="Abhydrolase_1"/>
    <property type="match status" value="1"/>
</dbReference>